<accession>A0A8T9T4Z5</accession>
<dbReference type="KEGG" id="haei:MUN82_08775"/>
<sequence length="103" mass="12351">MGFPSFRKLQQERNSILSYDLGIELRAANNWGEDYYDAYDLSYQEQEELKRLGYTLTDCTTARSEQHRFGRWFTRISLNADYSPDKDARLMEEENEFRYRVVA</sequence>
<dbReference type="Proteomes" id="UP000829925">
    <property type="component" value="Chromosome"/>
</dbReference>
<organism evidence="1 2">
    <name type="scientific">Hymenobacter aerilatus</name>
    <dbReference type="NCBI Taxonomy" id="2932251"/>
    <lineage>
        <taxon>Bacteria</taxon>
        <taxon>Pseudomonadati</taxon>
        <taxon>Bacteroidota</taxon>
        <taxon>Cytophagia</taxon>
        <taxon>Cytophagales</taxon>
        <taxon>Hymenobacteraceae</taxon>
        <taxon>Hymenobacter</taxon>
    </lineage>
</organism>
<evidence type="ECO:0000313" key="2">
    <source>
        <dbReference type="Proteomes" id="UP000829925"/>
    </source>
</evidence>
<reference evidence="1 2" key="1">
    <citation type="submission" date="2022-04" db="EMBL/GenBank/DDBJ databases">
        <title>Hymenobacter sp. isolated from the air.</title>
        <authorList>
            <person name="Won M."/>
            <person name="Lee C.-M."/>
            <person name="Woen H.-Y."/>
            <person name="Kwon S.-W."/>
        </authorList>
    </citation>
    <scope>NUCLEOTIDE SEQUENCE [LARGE SCALE GENOMIC DNA]</scope>
    <source>
        <strain evidence="2">5413 J-13</strain>
    </source>
</reference>
<dbReference type="EMBL" id="CP095053">
    <property type="protein sequence ID" value="UOR07176.1"/>
    <property type="molecule type" value="Genomic_DNA"/>
</dbReference>
<name>A0A8T9T4Z5_9BACT</name>
<proteinExistence type="predicted"/>
<keyword evidence="2" id="KW-1185">Reference proteome</keyword>
<dbReference type="RefSeq" id="WP_245096729.1">
    <property type="nucleotide sequence ID" value="NZ_CP095053.1"/>
</dbReference>
<evidence type="ECO:0000313" key="1">
    <source>
        <dbReference type="EMBL" id="UOR07176.1"/>
    </source>
</evidence>
<protein>
    <submittedName>
        <fullName evidence="1">Uncharacterized protein</fullName>
    </submittedName>
</protein>
<dbReference type="AlphaFoldDB" id="A0A8T9T4Z5"/>
<gene>
    <name evidence="1" type="ORF">MUN82_08775</name>
</gene>